<evidence type="ECO:0000313" key="2">
    <source>
        <dbReference type="Proteomes" id="UP000319255"/>
    </source>
</evidence>
<organism evidence="1 2">
    <name type="scientific">Amaricoccus solimangrovi</name>
    <dbReference type="NCBI Taxonomy" id="2589815"/>
    <lineage>
        <taxon>Bacteria</taxon>
        <taxon>Pseudomonadati</taxon>
        <taxon>Pseudomonadota</taxon>
        <taxon>Alphaproteobacteria</taxon>
        <taxon>Rhodobacterales</taxon>
        <taxon>Paracoccaceae</taxon>
        <taxon>Amaricoccus</taxon>
    </lineage>
</organism>
<gene>
    <name evidence="1" type="ORF">FJM51_19325</name>
</gene>
<protein>
    <submittedName>
        <fullName evidence="1">Uncharacterized protein</fullName>
    </submittedName>
</protein>
<dbReference type="AlphaFoldDB" id="A0A501WEP5"/>
<comment type="caution">
    <text evidence="1">The sequence shown here is derived from an EMBL/GenBank/DDBJ whole genome shotgun (WGS) entry which is preliminary data.</text>
</comment>
<accession>A0A501WEP5</accession>
<reference evidence="1 2" key="1">
    <citation type="submission" date="2019-06" db="EMBL/GenBank/DDBJ databases">
        <title>A novel bacterium of genus Amaricoccus, isolated from marine sediment.</title>
        <authorList>
            <person name="Huang H."/>
            <person name="Mo K."/>
            <person name="Hu Y."/>
        </authorList>
    </citation>
    <scope>NUCLEOTIDE SEQUENCE [LARGE SCALE GENOMIC DNA]</scope>
    <source>
        <strain evidence="1 2">HB172011</strain>
    </source>
</reference>
<dbReference type="EMBL" id="VFRP01000027">
    <property type="protein sequence ID" value="TPE47888.1"/>
    <property type="molecule type" value="Genomic_DNA"/>
</dbReference>
<keyword evidence="2" id="KW-1185">Reference proteome</keyword>
<proteinExistence type="predicted"/>
<sequence length="73" mass="7748">MRAHVFRSEAGSYALATGRGAAALPARLGPWRREREIVIDGGDAGRIGLAPEQIEALRRDGVVLLPGGLIIDD</sequence>
<dbReference type="RefSeq" id="WP_140455776.1">
    <property type="nucleotide sequence ID" value="NZ_VFRP01000027.1"/>
</dbReference>
<evidence type="ECO:0000313" key="1">
    <source>
        <dbReference type="EMBL" id="TPE47888.1"/>
    </source>
</evidence>
<name>A0A501WEP5_9RHOB</name>
<dbReference type="Proteomes" id="UP000319255">
    <property type="component" value="Unassembled WGS sequence"/>
</dbReference>